<dbReference type="RefSeq" id="WP_386843148.1">
    <property type="nucleotide sequence ID" value="NZ_JBHUMK010000012.1"/>
</dbReference>
<organism evidence="2 3">
    <name type="scientific">Deinococcus taklimakanensis</name>
    <dbReference type="NCBI Taxonomy" id="536443"/>
    <lineage>
        <taxon>Bacteria</taxon>
        <taxon>Thermotogati</taxon>
        <taxon>Deinococcota</taxon>
        <taxon>Deinococci</taxon>
        <taxon>Deinococcales</taxon>
        <taxon>Deinococcaceae</taxon>
        <taxon>Deinococcus</taxon>
    </lineage>
</organism>
<dbReference type="Proteomes" id="UP001597475">
    <property type="component" value="Unassembled WGS sequence"/>
</dbReference>
<feature type="signal peptide" evidence="1">
    <location>
        <begin position="1"/>
        <end position="26"/>
    </location>
</feature>
<proteinExistence type="predicted"/>
<evidence type="ECO:0000256" key="1">
    <source>
        <dbReference type="SAM" id="SignalP"/>
    </source>
</evidence>
<comment type="caution">
    <text evidence="2">The sequence shown here is derived from an EMBL/GenBank/DDBJ whole genome shotgun (WGS) entry which is preliminary data.</text>
</comment>
<evidence type="ECO:0000313" key="3">
    <source>
        <dbReference type="Proteomes" id="UP001597475"/>
    </source>
</evidence>
<evidence type="ECO:0000313" key="2">
    <source>
        <dbReference type="EMBL" id="MFD2608539.1"/>
    </source>
</evidence>
<feature type="chain" id="PRO_5047463162" evidence="1">
    <location>
        <begin position="27"/>
        <end position="319"/>
    </location>
</feature>
<name>A0ABW5P2A1_9DEIO</name>
<gene>
    <name evidence="2" type="ORF">ACFSR9_03670</name>
</gene>
<keyword evidence="3" id="KW-1185">Reference proteome</keyword>
<reference evidence="3" key="1">
    <citation type="journal article" date="2019" name="Int. J. Syst. Evol. Microbiol.">
        <title>The Global Catalogue of Microorganisms (GCM) 10K type strain sequencing project: providing services to taxonomists for standard genome sequencing and annotation.</title>
        <authorList>
            <consortium name="The Broad Institute Genomics Platform"/>
            <consortium name="The Broad Institute Genome Sequencing Center for Infectious Disease"/>
            <person name="Wu L."/>
            <person name="Ma J."/>
        </authorList>
    </citation>
    <scope>NUCLEOTIDE SEQUENCE [LARGE SCALE GENOMIC DNA]</scope>
    <source>
        <strain evidence="3">KCTC 33842</strain>
    </source>
</reference>
<accession>A0ABW5P2A1</accession>
<dbReference type="EMBL" id="JBHUMK010000012">
    <property type="protein sequence ID" value="MFD2608539.1"/>
    <property type="molecule type" value="Genomic_DNA"/>
</dbReference>
<keyword evidence="1" id="KW-0732">Signal</keyword>
<protein>
    <submittedName>
        <fullName evidence="2">Uncharacterized protein</fullName>
    </submittedName>
</protein>
<sequence>MKFRRVSFARRALAGAALALSTFAAAQTSPFQFNLPPDYLNRFGGTEAVVSSTDGYGVRGFPLPTPLDLRVSLVKAPTYWDGGLSLRASDTTFRVGRFYNVPTLEITHDPYKGAQFSGVVRGEGGLSVFSGGYASTSWQDRVRVLNNVGVAFKGEVTAPYTRSEVSVGYGQPFGAFNTYVAATARAYTFPLQREVQGSVDFYASASVSPVKGLLLSASHFERFVAGTSAVPDFALGRYQESNLNATYRLDSAWPVPEFGLGAVRARSARNWTNDYTYVYGDVFLRTSLLPTMFGPSVGYRVDPGGKTGLWLFSLVTLGL</sequence>